<dbReference type="Pfam" id="PF02747">
    <property type="entry name" value="PCNA_C"/>
    <property type="match status" value="1"/>
</dbReference>
<keyword evidence="5 6" id="KW-0539">Nucleus</keyword>
<evidence type="ECO:0000256" key="3">
    <source>
        <dbReference type="ARBA" id="ARBA00022705"/>
    </source>
</evidence>
<dbReference type="InterPro" id="IPR022649">
    <property type="entry name" value="Pr_cel_nuc_antig_C"/>
</dbReference>
<sequence>MFECALIQGELFRKLIASVQDLVQDGNFMCDANGISLQGMDSSHVALVALALKKEGFVEYRCDRDVTLGINFANLAKMLKCMGAKDRLSIRAQDEGDSASFVFESEDSSRVSNFELKLMQIDQEQLGVPETQYKAVIRMPSSEFQRICKDLSAIGDTVSISVTKEAVKFSVGGDIGSGDMSLRQSESGDVDGDDSEKVMIELEEPVQQNFALRYLNNFTKATALSKTVTLSLGTDMPLVTEYKMDNLGSIRYYLAPKIDEE</sequence>
<organism evidence="10 11">
    <name type="scientific">Reticulomyxa filosa</name>
    <dbReference type="NCBI Taxonomy" id="46433"/>
    <lineage>
        <taxon>Eukaryota</taxon>
        <taxon>Sar</taxon>
        <taxon>Rhizaria</taxon>
        <taxon>Retaria</taxon>
        <taxon>Foraminifera</taxon>
        <taxon>Monothalamids</taxon>
        <taxon>Reticulomyxidae</taxon>
        <taxon>Reticulomyxa</taxon>
    </lineage>
</organism>
<dbReference type="AlphaFoldDB" id="X6P147"/>
<dbReference type="PROSITE" id="PS01251">
    <property type="entry name" value="PCNA_1"/>
    <property type="match status" value="1"/>
</dbReference>
<feature type="domain" description="Proliferating cell nuclear antigen PCNA N-terminal" evidence="8">
    <location>
        <begin position="1"/>
        <end position="124"/>
    </location>
</feature>
<dbReference type="GO" id="GO:0006275">
    <property type="term" value="P:regulation of DNA replication"/>
    <property type="evidence" value="ECO:0007669"/>
    <property type="project" value="InterPro"/>
</dbReference>
<keyword evidence="11" id="KW-1185">Reference proteome</keyword>
<gene>
    <name evidence="10" type="ORF">RFI_05259</name>
</gene>
<name>X6P147_RETFI</name>
<keyword evidence="3 7" id="KW-0235">DNA replication</keyword>
<dbReference type="InterPro" id="IPR000730">
    <property type="entry name" value="Pr_cel_nuc_antig"/>
</dbReference>
<dbReference type="OrthoDB" id="534348at2759"/>
<dbReference type="GO" id="GO:0030337">
    <property type="term" value="F:DNA polymerase processivity factor activity"/>
    <property type="evidence" value="ECO:0007669"/>
    <property type="project" value="InterPro"/>
</dbReference>
<dbReference type="NCBIfam" id="TIGR00590">
    <property type="entry name" value="pcna"/>
    <property type="match status" value="1"/>
</dbReference>
<reference evidence="10 11" key="1">
    <citation type="journal article" date="2013" name="Curr. Biol.">
        <title>The Genome of the Foraminiferan Reticulomyxa filosa.</title>
        <authorList>
            <person name="Glockner G."/>
            <person name="Hulsmann N."/>
            <person name="Schleicher M."/>
            <person name="Noegel A.A."/>
            <person name="Eichinger L."/>
            <person name="Gallinger C."/>
            <person name="Pawlowski J."/>
            <person name="Sierra R."/>
            <person name="Euteneuer U."/>
            <person name="Pillet L."/>
            <person name="Moustafa A."/>
            <person name="Platzer M."/>
            <person name="Groth M."/>
            <person name="Szafranski K."/>
            <person name="Schliwa M."/>
        </authorList>
    </citation>
    <scope>NUCLEOTIDE SEQUENCE [LARGE SCALE GENOMIC DNA]</scope>
</reference>
<dbReference type="CDD" id="cd00577">
    <property type="entry name" value="PCNA"/>
    <property type="match status" value="1"/>
</dbReference>
<dbReference type="GO" id="GO:0006298">
    <property type="term" value="P:mismatch repair"/>
    <property type="evidence" value="ECO:0007669"/>
    <property type="project" value="TreeGrafter"/>
</dbReference>
<evidence type="ECO:0000313" key="11">
    <source>
        <dbReference type="Proteomes" id="UP000023152"/>
    </source>
</evidence>
<comment type="subcellular location">
    <subcellularLocation>
        <location evidence="1 6">Nucleus</location>
    </subcellularLocation>
</comment>
<dbReference type="GO" id="GO:0006272">
    <property type="term" value="P:leading strand elongation"/>
    <property type="evidence" value="ECO:0007669"/>
    <property type="project" value="TreeGrafter"/>
</dbReference>
<accession>X6P147</accession>
<dbReference type="Gene3D" id="3.10.150.10">
    <property type="entry name" value="DNA Polymerase III, subunit A, domain 2"/>
    <property type="match status" value="2"/>
</dbReference>
<dbReference type="FunFam" id="3.10.150.10:FF:000006">
    <property type="entry name" value="Proliferating cell nuclear antigen"/>
    <property type="match status" value="1"/>
</dbReference>
<comment type="similarity">
    <text evidence="2 7">Belongs to the PCNA family.</text>
</comment>
<evidence type="ECO:0000256" key="5">
    <source>
        <dbReference type="ARBA" id="ARBA00023242"/>
    </source>
</evidence>
<evidence type="ECO:0000313" key="10">
    <source>
        <dbReference type="EMBL" id="ETO31853.1"/>
    </source>
</evidence>
<comment type="function">
    <text evidence="6">This protein is an auxiliary protein of DNA polymerase delta and is involved in the control of eukaryotic DNA replication by increasing the polymerase's processivity during elongation of the leading strand.</text>
</comment>
<dbReference type="GO" id="GO:0003677">
    <property type="term" value="F:DNA binding"/>
    <property type="evidence" value="ECO:0007669"/>
    <property type="project" value="UniProtKB-KW"/>
</dbReference>
<protein>
    <recommendedName>
        <fullName evidence="6">DNA sliding clamp PCNA</fullName>
    </recommendedName>
</protein>
<dbReference type="OMA" id="EMKLINM"/>
<dbReference type="EMBL" id="ASPP01004645">
    <property type="protein sequence ID" value="ETO31853.1"/>
    <property type="molecule type" value="Genomic_DNA"/>
</dbReference>
<dbReference type="PRINTS" id="PR00339">
    <property type="entry name" value="PCNACYCLIN"/>
</dbReference>
<dbReference type="Pfam" id="PF00705">
    <property type="entry name" value="PCNA_N"/>
    <property type="match status" value="1"/>
</dbReference>
<feature type="domain" description="Proliferating cell nuclear antigen PCNA C-terminal" evidence="9">
    <location>
        <begin position="127"/>
        <end position="257"/>
    </location>
</feature>
<dbReference type="SUPFAM" id="SSF55979">
    <property type="entry name" value="DNA clamp"/>
    <property type="match status" value="2"/>
</dbReference>
<proteinExistence type="inferred from homology"/>
<evidence type="ECO:0000259" key="9">
    <source>
        <dbReference type="Pfam" id="PF02747"/>
    </source>
</evidence>
<dbReference type="InterPro" id="IPR046938">
    <property type="entry name" value="DNA_clamp_sf"/>
</dbReference>
<evidence type="ECO:0000256" key="1">
    <source>
        <dbReference type="ARBA" id="ARBA00004123"/>
    </source>
</evidence>
<keyword evidence="4 7" id="KW-0238">DNA-binding</keyword>
<dbReference type="PANTHER" id="PTHR11352:SF0">
    <property type="entry name" value="PROLIFERATING CELL NUCLEAR ANTIGEN"/>
    <property type="match status" value="1"/>
</dbReference>
<dbReference type="InterPro" id="IPR022659">
    <property type="entry name" value="Pr_cel_nuc_antig_CS"/>
</dbReference>
<dbReference type="Proteomes" id="UP000023152">
    <property type="component" value="Unassembled WGS sequence"/>
</dbReference>
<evidence type="ECO:0000256" key="4">
    <source>
        <dbReference type="ARBA" id="ARBA00023125"/>
    </source>
</evidence>
<dbReference type="GO" id="GO:0043626">
    <property type="term" value="C:PCNA complex"/>
    <property type="evidence" value="ECO:0007669"/>
    <property type="project" value="TreeGrafter"/>
</dbReference>
<evidence type="ECO:0000256" key="6">
    <source>
        <dbReference type="RuleBase" id="RU000641"/>
    </source>
</evidence>
<dbReference type="InterPro" id="IPR022648">
    <property type="entry name" value="Pr_cel_nuc_antig_N"/>
</dbReference>
<evidence type="ECO:0000256" key="2">
    <source>
        <dbReference type="ARBA" id="ARBA00010462"/>
    </source>
</evidence>
<dbReference type="HAMAP" id="MF_00317">
    <property type="entry name" value="DNApol_clamp_arch"/>
    <property type="match status" value="1"/>
</dbReference>
<evidence type="ECO:0000256" key="7">
    <source>
        <dbReference type="RuleBase" id="RU003671"/>
    </source>
</evidence>
<dbReference type="GO" id="GO:0019985">
    <property type="term" value="P:translesion synthesis"/>
    <property type="evidence" value="ECO:0007669"/>
    <property type="project" value="TreeGrafter"/>
</dbReference>
<comment type="caution">
    <text evidence="10">The sequence shown here is derived from an EMBL/GenBank/DDBJ whole genome shotgun (WGS) entry which is preliminary data.</text>
</comment>
<dbReference type="PANTHER" id="PTHR11352">
    <property type="entry name" value="PROLIFERATING CELL NUCLEAR ANTIGEN"/>
    <property type="match status" value="1"/>
</dbReference>
<evidence type="ECO:0000259" key="8">
    <source>
        <dbReference type="Pfam" id="PF00705"/>
    </source>
</evidence>